<accession>A0A059DXE6</accession>
<evidence type="ECO:0000313" key="2">
    <source>
        <dbReference type="EMBL" id="HAE95131.1"/>
    </source>
</evidence>
<reference evidence="2 5" key="2">
    <citation type="journal article" date="2018" name="Nat. Biotechnol.">
        <title>A standardized bacterial taxonomy based on genome phylogeny substantially revises the tree of life.</title>
        <authorList>
            <person name="Parks D.H."/>
            <person name="Chuvochina M."/>
            <person name="Waite D.W."/>
            <person name="Rinke C."/>
            <person name="Skarshewski A."/>
            <person name="Chaumeil P.A."/>
            <person name="Hugenholtz P."/>
        </authorList>
    </citation>
    <scope>NUCLEOTIDE SEQUENCE [LARGE SCALE GENOMIC DNA]</scope>
    <source>
        <strain evidence="2">UBA8557</strain>
    </source>
</reference>
<comment type="caution">
    <text evidence="3">The sequence shown here is derived from an EMBL/GenBank/DDBJ whole genome shotgun (WGS) entry which is preliminary data.</text>
</comment>
<dbReference type="Proteomes" id="UP000024547">
    <property type="component" value="Unassembled WGS sequence"/>
</dbReference>
<keyword evidence="4" id="KW-1185">Reference proteome</keyword>
<dbReference type="Pfam" id="PF00563">
    <property type="entry name" value="EAL"/>
    <property type="match status" value="1"/>
</dbReference>
<dbReference type="RefSeq" id="WP_035555315.1">
    <property type="nucleotide sequence ID" value="NZ_AWFH01000062.1"/>
</dbReference>
<proteinExistence type="predicted"/>
<dbReference type="GeneID" id="92500887"/>
<dbReference type="PATRIC" id="fig|1280948.3.peg.3400"/>
<evidence type="ECO:0000313" key="5">
    <source>
        <dbReference type="Proteomes" id="UP000259173"/>
    </source>
</evidence>
<dbReference type="STRING" id="1280948.HY36_11395"/>
<sequence>MRELLQTKIVAHSGQKVHLRFQPVMHVQDGSSYGAVCEMSRQYEERVRFGPAAKTTTENGPAKWLADRLLEVASAAHDADHRLRPILVPAPTAALFDDNTAIGCDAVIRRTTLCQQEISLEFQDSAFAEGNQDVIHCVANLRKRGFRVAIDMRKTWKTQLRDGLGLLVDSIRVDARELSDNEQLMDLCESVGTAGILVIADQANWRDGEFLERIGVKAGVRMQSDC</sequence>
<reference evidence="3 4" key="1">
    <citation type="journal article" date="2014" name="Antonie Van Leeuwenhoek">
        <title>Hyphomonas beringensis sp. nov. and Hyphomonas chukchiensis sp. nov., isolated from surface seawater of the Bering Sea and Chukchi Sea.</title>
        <authorList>
            <person name="Li C."/>
            <person name="Lai Q."/>
            <person name="Li G."/>
            <person name="Dong C."/>
            <person name="Wang J."/>
            <person name="Liao Y."/>
            <person name="Shao Z."/>
        </authorList>
    </citation>
    <scope>NUCLEOTIDE SEQUENCE [LARGE SCALE GENOMIC DNA]</scope>
    <source>
        <strain evidence="3 4">22II1-22F38</strain>
    </source>
</reference>
<dbReference type="InterPro" id="IPR001633">
    <property type="entry name" value="EAL_dom"/>
</dbReference>
<organism evidence="3 4">
    <name type="scientific">Hyphomonas atlantica</name>
    <dbReference type="NCBI Taxonomy" id="1280948"/>
    <lineage>
        <taxon>Bacteria</taxon>
        <taxon>Pseudomonadati</taxon>
        <taxon>Pseudomonadota</taxon>
        <taxon>Alphaproteobacteria</taxon>
        <taxon>Hyphomonadales</taxon>
        <taxon>Hyphomonadaceae</taxon>
        <taxon>Hyphomonas</taxon>
    </lineage>
</organism>
<feature type="domain" description="EAL" evidence="1">
    <location>
        <begin position="13"/>
        <end position="180"/>
    </location>
</feature>
<dbReference type="eggNOG" id="COG2200">
    <property type="taxonomic scope" value="Bacteria"/>
</dbReference>
<dbReference type="SUPFAM" id="SSF141868">
    <property type="entry name" value="EAL domain-like"/>
    <property type="match status" value="1"/>
</dbReference>
<evidence type="ECO:0000313" key="4">
    <source>
        <dbReference type="Proteomes" id="UP000024547"/>
    </source>
</evidence>
<name>A0A059DXE6_9PROT</name>
<dbReference type="EMBL" id="DMBR01000341">
    <property type="protein sequence ID" value="HAE95131.1"/>
    <property type="molecule type" value="Genomic_DNA"/>
</dbReference>
<dbReference type="InterPro" id="IPR035919">
    <property type="entry name" value="EAL_sf"/>
</dbReference>
<evidence type="ECO:0000259" key="1">
    <source>
        <dbReference type="Pfam" id="PF00563"/>
    </source>
</evidence>
<protein>
    <recommendedName>
        <fullName evidence="1">EAL domain-containing protein</fullName>
    </recommendedName>
</protein>
<dbReference type="EMBL" id="AWFH01000062">
    <property type="protein sequence ID" value="KCZ58104.1"/>
    <property type="molecule type" value="Genomic_DNA"/>
</dbReference>
<gene>
    <name evidence="2" type="ORF">DCG65_11255</name>
    <name evidence="3" type="ORF">HY36_11395</name>
</gene>
<dbReference type="Gene3D" id="3.20.20.450">
    <property type="entry name" value="EAL domain"/>
    <property type="match status" value="1"/>
</dbReference>
<dbReference type="AlphaFoldDB" id="A0A059DXE6"/>
<dbReference type="Proteomes" id="UP000259173">
    <property type="component" value="Unassembled WGS sequence"/>
</dbReference>
<evidence type="ECO:0000313" key="3">
    <source>
        <dbReference type="EMBL" id="KCZ58104.1"/>
    </source>
</evidence>